<protein>
    <recommendedName>
        <fullName evidence="4">Recombinase domain-containing protein</fullName>
    </recommendedName>
</protein>
<sequence>MHQRLVMVFNQFENELRRQKCTAGMKEMLLRGDWPTKPPLGYDSIQKNGARTIVINATGKILRHAFIWKLEEDLSHDAIRARLAQKGVVLCRQRITAVLRNPFYCGLLSHNMLDGEIIQGNHEPLISRELFLRVNGVMDTHTHGYSIKEENEHIPLKRFLLCEKCNKPLRGYIVKKKGIHYYKCCTIGCGTNRNAQVLNDRFAEALEAFKLDHDPEVLHLIKQQTVATFNQYMQGHQDEHMMLVQKQQELNKKIERLEERFIEEELTADLYNKYTAKYNEELSDIETAIAEASQVSNLRECIGLAVDFAVNIAKKWVLADYFTKQRIQNLLFPSGIFYNKEMDECRTERVNSVFLYLAHLKQLTLKKQKDIVGFTMPLFDLTRSVAGTGLEPMTFGL</sequence>
<accession>A0A5C1I8Z7</accession>
<feature type="domain" description="Recombinase" evidence="4">
    <location>
        <begin position="39"/>
        <end position="144"/>
    </location>
</feature>
<evidence type="ECO:0000313" key="5">
    <source>
        <dbReference type="EMBL" id="QEM14535.1"/>
    </source>
</evidence>
<name>A0A5C1I8Z7_9SPHI</name>
<keyword evidence="2" id="KW-0233">DNA recombination</keyword>
<dbReference type="PANTHER" id="PTHR30461">
    <property type="entry name" value="DNA-INVERTASE FROM LAMBDOID PROPHAGE"/>
    <property type="match status" value="1"/>
</dbReference>
<dbReference type="Gene3D" id="3.90.1750.20">
    <property type="entry name" value="Putative Large Serine Recombinase, Chain B, Domain 2"/>
    <property type="match status" value="1"/>
</dbReference>
<dbReference type="GO" id="GO:0003677">
    <property type="term" value="F:DNA binding"/>
    <property type="evidence" value="ECO:0007669"/>
    <property type="project" value="UniProtKB-KW"/>
</dbReference>
<evidence type="ECO:0000259" key="4">
    <source>
        <dbReference type="PROSITE" id="PS51737"/>
    </source>
</evidence>
<dbReference type="InterPro" id="IPR011109">
    <property type="entry name" value="DNA_bind_recombinase_dom"/>
</dbReference>
<evidence type="ECO:0000256" key="3">
    <source>
        <dbReference type="SAM" id="Coils"/>
    </source>
</evidence>
<keyword evidence="3" id="KW-0175">Coiled coil</keyword>
<evidence type="ECO:0000256" key="1">
    <source>
        <dbReference type="ARBA" id="ARBA00023125"/>
    </source>
</evidence>
<gene>
    <name evidence="5" type="ORF">DEO27_024195</name>
</gene>
<evidence type="ECO:0000313" key="6">
    <source>
        <dbReference type="Proteomes" id="UP000251402"/>
    </source>
</evidence>
<dbReference type="AlphaFoldDB" id="A0A5C1I8Z7"/>
<dbReference type="KEGG" id="mrub:DEO27_024195"/>
<keyword evidence="6" id="KW-1185">Reference proteome</keyword>
<reference evidence="5" key="1">
    <citation type="submission" date="2019-08" db="EMBL/GenBank/DDBJ databases">
        <title>Comparative genome analysis confer to the adaptation heavy metal polluted environment.</title>
        <authorList>
            <person name="Li Y."/>
        </authorList>
    </citation>
    <scope>NUCLEOTIDE SEQUENCE [LARGE SCALE GENOMIC DNA]</scope>
    <source>
        <strain evidence="5">P1</strain>
    </source>
</reference>
<dbReference type="GO" id="GO:0000150">
    <property type="term" value="F:DNA strand exchange activity"/>
    <property type="evidence" value="ECO:0007669"/>
    <property type="project" value="InterPro"/>
</dbReference>
<feature type="coiled-coil region" evidence="3">
    <location>
        <begin position="240"/>
        <end position="267"/>
    </location>
</feature>
<dbReference type="OrthoDB" id="9815006at2"/>
<dbReference type="EMBL" id="CP043450">
    <property type="protein sequence ID" value="QEM14535.1"/>
    <property type="molecule type" value="Genomic_DNA"/>
</dbReference>
<dbReference type="PROSITE" id="PS51737">
    <property type="entry name" value="RECOMBINASE_DNA_BIND"/>
    <property type="match status" value="1"/>
</dbReference>
<dbReference type="Proteomes" id="UP000251402">
    <property type="component" value="Chromosome"/>
</dbReference>
<dbReference type="Pfam" id="PF07508">
    <property type="entry name" value="Recombinase"/>
    <property type="match status" value="1"/>
</dbReference>
<organism evidence="5 6">
    <name type="scientific">Mucilaginibacter rubeus</name>
    <dbReference type="NCBI Taxonomy" id="2027860"/>
    <lineage>
        <taxon>Bacteria</taxon>
        <taxon>Pseudomonadati</taxon>
        <taxon>Bacteroidota</taxon>
        <taxon>Sphingobacteriia</taxon>
        <taxon>Sphingobacteriales</taxon>
        <taxon>Sphingobacteriaceae</taxon>
        <taxon>Mucilaginibacter</taxon>
    </lineage>
</organism>
<dbReference type="PANTHER" id="PTHR30461:SF2">
    <property type="entry name" value="SERINE RECOMBINASE PINE-RELATED"/>
    <property type="match status" value="1"/>
</dbReference>
<dbReference type="InterPro" id="IPR050639">
    <property type="entry name" value="SSR_resolvase"/>
</dbReference>
<dbReference type="InterPro" id="IPR038109">
    <property type="entry name" value="DNA_bind_recomb_sf"/>
</dbReference>
<evidence type="ECO:0000256" key="2">
    <source>
        <dbReference type="ARBA" id="ARBA00023172"/>
    </source>
</evidence>
<keyword evidence="1" id="KW-0238">DNA-binding</keyword>
<proteinExistence type="predicted"/>